<evidence type="ECO:0000256" key="6">
    <source>
        <dbReference type="ARBA" id="ARBA00022801"/>
    </source>
</evidence>
<dbReference type="AlphaFoldDB" id="A0A0N4VA39"/>
<gene>
    <name evidence="12" type="ORF">EVEC_LOCUS6842</name>
</gene>
<dbReference type="GO" id="GO:0008270">
    <property type="term" value="F:zinc ion binding"/>
    <property type="evidence" value="ECO:0007669"/>
    <property type="project" value="UniProtKB-KW"/>
</dbReference>
<feature type="binding site" evidence="8">
    <location>
        <position position="284"/>
    </location>
    <ligand>
        <name>a protein</name>
        <dbReference type="ChEBI" id="CHEBI:16541"/>
    </ligand>
    <ligandPart>
        <name>N-terminal L-methionine residue</name>
        <dbReference type="ChEBI" id="CHEBI:64731"/>
    </ligandPart>
</feature>
<keyword evidence="1 8" id="KW-0031">Aminopeptidase</keyword>
<evidence type="ECO:0000256" key="3">
    <source>
        <dbReference type="ARBA" id="ARBA00022670"/>
    </source>
</evidence>
<evidence type="ECO:0000256" key="8">
    <source>
        <dbReference type="HAMAP-Rule" id="MF_03174"/>
    </source>
</evidence>
<name>A0A0N4VA39_ENTVE</name>
<dbReference type="InterPro" id="IPR002467">
    <property type="entry name" value="Pept_M24A_MAP1"/>
</dbReference>
<dbReference type="InterPro" id="IPR001714">
    <property type="entry name" value="Pept_M24_MAP"/>
</dbReference>
<keyword evidence="7" id="KW-0862">Zinc</keyword>
<comment type="similarity">
    <text evidence="8 9">Belongs to the peptidase M24A family. Methionine aminopeptidase type 1 subfamily.</text>
</comment>
<dbReference type="Pfam" id="PF15801">
    <property type="entry name" value="zf-C6H2"/>
    <property type="match status" value="1"/>
</dbReference>
<keyword evidence="6 8" id="KW-0378">Hydrolase</keyword>
<keyword evidence="2 8" id="KW-0963">Cytoplasm</keyword>
<dbReference type="PANTHER" id="PTHR43330">
    <property type="entry name" value="METHIONINE AMINOPEPTIDASE"/>
    <property type="match status" value="1"/>
</dbReference>
<dbReference type="CDD" id="cd01086">
    <property type="entry name" value="MetAP1"/>
    <property type="match status" value="1"/>
</dbReference>
<comment type="cofactor">
    <cofactor evidence="8">
        <name>Zn(2+)</name>
        <dbReference type="ChEBI" id="CHEBI:29105"/>
    </cofactor>
    <cofactor evidence="8">
        <name>Co(2+)</name>
        <dbReference type="ChEBI" id="CHEBI:48828"/>
    </cofactor>
    <cofactor evidence="8">
        <name>Mn(2+)</name>
        <dbReference type="ChEBI" id="CHEBI:29035"/>
    </cofactor>
    <cofactor evidence="8">
        <name>Fe(2+)</name>
        <dbReference type="ChEBI" id="CHEBI:29033"/>
    </cofactor>
    <text evidence="8">Binds 2 divalent metal cations per subunit. Has a high-affinity and a low affinity metal-binding site. The true nature of the physiological cofactor is under debate. The enzyme is active with zinc, cobalt, manganese or divalent iron ions. Has high activity with zinc; zinc cofactor is transferred into the active site region by the ZNG1 zinc chaperone.</text>
</comment>
<dbReference type="GO" id="GO:0005829">
    <property type="term" value="C:cytosol"/>
    <property type="evidence" value="ECO:0007669"/>
    <property type="project" value="TreeGrafter"/>
</dbReference>
<evidence type="ECO:0000256" key="4">
    <source>
        <dbReference type="ARBA" id="ARBA00022723"/>
    </source>
</evidence>
<feature type="binding site" evidence="8">
    <location>
        <position position="341"/>
    </location>
    <ligand>
        <name>Zn(2+)</name>
        <dbReference type="ChEBI" id="CHEBI:29105"/>
        <label>4</label>
        <note>catalytic</note>
    </ligand>
</feature>
<evidence type="ECO:0000313" key="14">
    <source>
        <dbReference type="WBParaSite" id="EVEC_0000732101-mRNA-1"/>
    </source>
</evidence>
<dbReference type="SUPFAM" id="SSF55920">
    <property type="entry name" value="Creatinase/aminopeptidase"/>
    <property type="match status" value="1"/>
</dbReference>
<evidence type="ECO:0000256" key="9">
    <source>
        <dbReference type="PROSITE-ProRule" id="PRU01357"/>
    </source>
</evidence>
<evidence type="ECO:0000313" key="12">
    <source>
        <dbReference type="EMBL" id="VDD92091.1"/>
    </source>
</evidence>
<dbReference type="Gene3D" id="6.10.140.2220">
    <property type="match status" value="1"/>
</dbReference>
<dbReference type="GO" id="GO:0004239">
    <property type="term" value="F:initiator methionyl aminopeptidase activity"/>
    <property type="evidence" value="ECO:0007669"/>
    <property type="project" value="UniProtKB-UniRule"/>
</dbReference>
<dbReference type="WBParaSite" id="EVEC_0000732101-mRNA-1">
    <property type="protein sequence ID" value="EVEC_0000732101-mRNA-1"/>
    <property type="gene ID" value="EVEC_0000732101"/>
</dbReference>
<feature type="binding site" evidence="8">
    <location>
        <position position="185"/>
    </location>
    <ligand>
        <name>a protein</name>
        <dbReference type="ChEBI" id="CHEBI:16541"/>
    </ligand>
    <ligandPart>
        <name>N-terminal L-methionine residue</name>
        <dbReference type="ChEBI" id="CHEBI:64731"/>
    </ligandPart>
</feature>
<dbReference type="InterPro" id="IPR000994">
    <property type="entry name" value="Pept_M24"/>
</dbReference>
<feature type="binding site" evidence="8">
    <location>
        <position position="213"/>
    </location>
    <ligand>
        <name>Zn(2+)</name>
        <dbReference type="ChEBI" id="CHEBI:29105"/>
        <label>3</label>
    </ligand>
</feature>
<comment type="function">
    <text evidence="8 10">Cotranslationally removes the N-terminal methionine from nascent proteins. The N-terminal methionine is often cleaved when the second residue in the primary sequence is small and uncharged (Met-Ala-, Cys, Gly, Pro, Ser, Thr, or Val).</text>
</comment>
<evidence type="ECO:0000256" key="10">
    <source>
        <dbReference type="RuleBase" id="RU003653"/>
    </source>
</evidence>
<keyword evidence="5 9" id="KW-0863">Zinc-finger</keyword>
<dbReference type="EC" id="3.4.11.18" evidence="10"/>
<proteinExistence type="inferred from homology"/>
<comment type="catalytic activity">
    <reaction evidence="8 10">
        <text>Release of N-terminal amino acids, preferentially methionine, from peptides and arylamides.</text>
        <dbReference type="EC" id="3.4.11.18"/>
    </reaction>
</comment>
<dbReference type="GO" id="GO:0070006">
    <property type="term" value="F:metalloaminopeptidase activity"/>
    <property type="evidence" value="ECO:0007669"/>
    <property type="project" value="UniProtKB-UniRule"/>
</dbReference>
<dbReference type="PROSITE" id="PS52013">
    <property type="entry name" value="ZF_C6H2"/>
    <property type="match status" value="1"/>
</dbReference>
<dbReference type="Gene3D" id="3.90.230.10">
    <property type="entry name" value="Creatinase/methionine aminopeptidase superfamily"/>
    <property type="match status" value="1"/>
</dbReference>
<feature type="binding site" evidence="8">
    <location>
        <position position="310"/>
    </location>
    <ligand>
        <name>Zn(2+)</name>
        <dbReference type="ChEBI" id="CHEBI:29105"/>
        <label>4</label>
        <note>catalytic</note>
    </ligand>
</feature>
<comment type="subcellular location">
    <subcellularLocation>
        <location evidence="8">Cytoplasm</location>
    </subcellularLocation>
</comment>
<feature type="binding site" evidence="8">
    <location>
        <position position="341"/>
    </location>
    <ligand>
        <name>Zn(2+)</name>
        <dbReference type="ChEBI" id="CHEBI:29105"/>
        <label>3</label>
    </ligand>
</feature>
<evidence type="ECO:0000256" key="7">
    <source>
        <dbReference type="ARBA" id="ARBA00022833"/>
    </source>
</evidence>
<feature type="binding site" evidence="8">
    <location>
        <position position="277"/>
    </location>
    <ligand>
        <name>Zn(2+)</name>
        <dbReference type="ChEBI" id="CHEBI:29105"/>
        <label>4</label>
        <note>catalytic</note>
    </ligand>
</feature>
<reference evidence="14" key="1">
    <citation type="submission" date="2017-02" db="UniProtKB">
        <authorList>
            <consortium name="WormBaseParasite"/>
        </authorList>
    </citation>
    <scope>IDENTIFICATION</scope>
</reference>
<dbReference type="PROSITE" id="PS00680">
    <property type="entry name" value="MAP_1"/>
    <property type="match status" value="1"/>
</dbReference>
<evidence type="ECO:0000313" key="13">
    <source>
        <dbReference type="Proteomes" id="UP000274131"/>
    </source>
</evidence>
<dbReference type="EMBL" id="UXUI01008669">
    <property type="protein sequence ID" value="VDD92091.1"/>
    <property type="molecule type" value="Genomic_DNA"/>
</dbReference>
<dbReference type="NCBIfam" id="TIGR00500">
    <property type="entry name" value="met_pdase_I"/>
    <property type="match status" value="1"/>
</dbReference>
<evidence type="ECO:0000256" key="2">
    <source>
        <dbReference type="ARBA" id="ARBA00022490"/>
    </source>
</evidence>
<evidence type="ECO:0000256" key="5">
    <source>
        <dbReference type="ARBA" id="ARBA00022771"/>
    </source>
</evidence>
<evidence type="ECO:0000259" key="11">
    <source>
        <dbReference type="PROSITE" id="PS52013"/>
    </source>
</evidence>
<sequence length="373" mass="41978">MPEEHEDESVNICENPDCNNPASRRCPTCVKLGIKPAFFCSQDCFKKCWATHKSVHKVQEEITSLFNPWPNYKFTGSLRPATLSKPRTVPESIPRPDYALDSDGISYEEKSILNDEEIEGLKVACRLGREVLDEAAKVCAPGITTDEIDRIVHEACVERECYPSPLGYYNFPKSVCTSVNEVICHGIPDMRPLEDGDICNVDVTVYHRGFHGDLNETFLVGTKVDEKSRKLVTVAYECLQEAMKLIRPGTKFRDLGNAIQKHANAHGFSVVRSYCGHGIHRLFHTAPNVPHYAKNKSYGVMKAGNAFTVEPMINAGTFSDVTWPDKWTAVTTDGERSAQFEHTFLVTENGCEVLTQRSTGRPWFFDQLEESYK</sequence>
<comment type="subunit">
    <text evidence="8">Associates with the 60S ribosomal subunit of the 80S translational complex.</text>
</comment>
<feature type="binding site" evidence="8">
    <location>
        <position position="213"/>
    </location>
    <ligand>
        <name>Zn(2+)</name>
        <dbReference type="ChEBI" id="CHEBI:29105"/>
        <label>4</label>
        <note>catalytic</note>
    </ligand>
</feature>
<dbReference type="InterPro" id="IPR031615">
    <property type="entry name" value="Zfn-C6H2"/>
</dbReference>
<protein>
    <recommendedName>
        <fullName evidence="10">Methionine aminopeptidase</fullName>
        <ecNumber evidence="10">3.4.11.18</ecNumber>
    </recommendedName>
</protein>
<keyword evidence="4 8" id="KW-0479">Metal-binding</keyword>
<dbReference type="Pfam" id="PF00557">
    <property type="entry name" value="Peptidase_M24"/>
    <property type="match status" value="1"/>
</dbReference>
<feature type="domain" description="C6H2-type" evidence="11">
    <location>
        <begin position="10"/>
        <end position="63"/>
    </location>
</feature>
<organism evidence="14">
    <name type="scientific">Enterobius vermicularis</name>
    <name type="common">Human pinworm</name>
    <dbReference type="NCBI Taxonomy" id="51028"/>
    <lineage>
        <taxon>Eukaryota</taxon>
        <taxon>Metazoa</taxon>
        <taxon>Ecdysozoa</taxon>
        <taxon>Nematoda</taxon>
        <taxon>Chromadorea</taxon>
        <taxon>Rhabditida</taxon>
        <taxon>Spirurina</taxon>
        <taxon>Oxyuridomorpha</taxon>
        <taxon>Oxyuroidea</taxon>
        <taxon>Oxyuridae</taxon>
        <taxon>Enterobius</taxon>
    </lineage>
</organism>
<dbReference type="GO" id="GO:0006508">
    <property type="term" value="P:proteolysis"/>
    <property type="evidence" value="ECO:0007669"/>
    <property type="project" value="UniProtKB-KW"/>
</dbReference>
<dbReference type="InterPro" id="IPR036005">
    <property type="entry name" value="Creatinase/aminopeptidase-like"/>
</dbReference>
<keyword evidence="13" id="KW-1185">Reference proteome</keyword>
<accession>A0A0N4VA39</accession>
<dbReference type="STRING" id="51028.A0A0N4VA39"/>
<feature type="binding site" evidence="8">
    <location>
        <position position="202"/>
    </location>
    <ligand>
        <name>Zn(2+)</name>
        <dbReference type="ChEBI" id="CHEBI:29105"/>
        <label>3</label>
    </ligand>
</feature>
<dbReference type="OrthoDB" id="3209743at2759"/>
<dbReference type="Proteomes" id="UP000274131">
    <property type="component" value="Unassembled WGS sequence"/>
</dbReference>
<dbReference type="PANTHER" id="PTHR43330:SF7">
    <property type="entry name" value="METHIONINE AMINOPEPTIDASE 1"/>
    <property type="match status" value="1"/>
</dbReference>
<dbReference type="PRINTS" id="PR00599">
    <property type="entry name" value="MAPEPTIDASE"/>
</dbReference>
<comment type="cofactor">
    <cofactor evidence="10">
        <name>Co(2+)</name>
        <dbReference type="ChEBI" id="CHEBI:48828"/>
    </cofactor>
    <cofactor evidence="10">
        <name>Zn(2+)</name>
        <dbReference type="ChEBI" id="CHEBI:29105"/>
    </cofactor>
    <cofactor evidence="10">
        <name>Mn(2+)</name>
        <dbReference type="ChEBI" id="CHEBI:29035"/>
    </cofactor>
    <cofactor evidence="10">
        <name>Fe(2+)</name>
        <dbReference type="ChEBI" id="CHEBI:29033"/>
    </cofactor>
    <text evidence="10">Binds 2 divalent metal cations per subunit. Has a high-affinity and a low affinity metal-binding site. The true nature of the physiological cofactor is under debate. The enzyme is active with cobalt, zinc, manganese or divalent iron ions.</text>
</comment>
<reference evidence="12 13" key="2">
    <citation type="submission" date="2018-10" db="EMBL/GenBank/DDBJ databases">
        <authorList>
            <consortium name="Pathogen Informatics"/>
        </authorList>
    </citation>
    <scope>NUCLEOTIDE SEQUENCE [LARGE SCALE GENOMIC DNA]</scope>
</reference>
<evidence type="ECO:0000256" key="1">
    <source>
        <dbReference type="ARBA" id="ARBA00022438"/>
    </source>
</evidence>
<keyword evidence="3 8" id="KW-0645">Protease</keyword>
<dbReference type="HAMAP" id="MF_01974">
    <property type="entry name" value="MetAP_1"/>
    <property type="match status" value="1"/>
</dbReference>